<evidence type="ECO:0000256" key="1">
    <source>
        <dbReference type="ARBA" id="ARBA00004123"/>
    </source>
</evidence>
<dbReference type="SMART" id="SM00906">
    <property type="entry name" value="Fungal_trans"/>
    <property type="match status" value="1"/>
</dbReference>
<organism evidence="6 7">
    <name type="scientific">Phanerochaete sordida</name>
    <dbReference type="NCBI Taxonomy" id="48140"/>
    <lineage>
        <taxon>Eukaryota</taxon>
        <taxon>Fungi</taxon>
        <taxon>Dikarya</taxon>
        <taxon>Basidiomycota</taxon>
        <taxon>Agaricomycotina</taxon>
        <taxon>Agaricomycetes</taxon>
        <taxon>Polyporales</taxon>
        <taxon>Phanerochaetaceae</taxon>
        <taxon>Phanerochaete</taxon>
    </lineage>
</organism>
<dbReference type="InterPro" id="IPR001138">
    <property type="entry name" value="Zn2Cys6_DnaBD"/>
</dbReference>
<dbReference type="GO" id="GO:0008270">
    <property type="term" value="F:zinc ion binding"/>
    <property type="evidence" value="ECO:0007669"/>
    <property type="project" value="InterPro"/>
</dbReference>
<dbReference type="GO" id="GO:0006351">
    <property type="term" value="P:DNA-templated transcription"/>
    <property type="evidence" value="ECO:0007669"/>
    <property type="project" value="InterPro"/>
</dbReference>
<gene>
    <name evidence="6" type="ORF">PsYK624_035540</name>
</gene>
<dbReference type="PROSITE" id="PS50048">
    <property type="entry name" value="ZN2_CY6_FUNGAL_2"/>
    <property type="match status" value="1"/>
</dbReference>
<protein>
    <submittedName>
        <fullName evidence="6">Fungal-specific transcription factor domain-containing protein</fullName>
    </submittedName>
</protein>
<feature type="compositionally biased region" description="Polar residues" evidence="4">
    <location>
        <begin position="691"/>
        <end position="702"/>
    </location>
</feature>
<comment type="caution">
    <text evidence="6">The sequence shown here is derived from an EMBL/GenBank/DDBJ whole genome shotgun (WGS) entry which is preliminary data.</text>
</comment>
<keyword evidence="7" id="KW-1185">Reference proteome</keyword>
<dbReference type="InterPro" id="IPR050613">
    <property type="entry name" value="Sec_Metabolite_Reg"/>
</dbReference>
<feature type="compositionally biased region" description="Low complexity" evidence="4">
    <location>
        <begin position="708"/>
        <end position="732"/>
    </location>
</feature>
<dbReference type="Pfam" id="PF00172">
    <property type="entry name" value="Zn_clus"/>
    <property type="match status" value="1"/>
</dbReference>
<dbReference type="OrthoDB" id="4934715at2759"/>
<dbReference type="PANTHER" id="PTHR31001">
    <property type="entry name" value="UNCHARACTERIZED TRANSCRIPTIONAL REGULATORY PROTEIN"/>
    <property type="match status" value="1"/>
</dbReference>
<keyword evidence="3" id="KW-0539">Nucleus</keyword>
<evidence type="ECO:0000313" key="6">
    <source>
        <dbReference type="EMBL" id="GJE87471.1"/>
    </source>
</evidence>
<accession>A0A9P3G3A0</accession>
<keyword evidence="2" id="KW-0479">Metal-binding</keyword>
<sequence length="819" mass="90905">MVKTSPNSPPSQGTPEAHHIGSRRKVEDDDSTNGRAAKKARTRVSYSCGECHRRKQKCDRQVPCSHCVARKVPELCQPYTPGKSDQDLAARLTRVEQIIQTALPQHWNASSAHDTNGDSHSYDDDRNSQADEEDLTAGIYDSGSWFGTTASGSVAAPAMLEKLQHMVESPNEPEHPHGKALSIDQLPPDIFQEDTKALLASAVSTPAENLKALVQECGVAPHKISELLHELPPRPLAEKFVDLYFTSSNWTRYPVSEKNFRTGCNSLYNEGAAINPNEFRILPLLFVILAISVRLAPEQLAGDSRTRRLTSSRYYWCSRRSLLIAAAIHTDCLELVLTRLLSARFLLFDRKMTECWSQLGAAVRTAQALGLHRDPGHLRHDPFLVEHRRRIWSYLYHADRSYALVLGRPMAIQDDYTSTLPPANVDDENNVIVRGPLPLNQPTKMTYIVLRHTLSGIMGRIVHHFQRVNGVKHYAEVVQLDDELVKFVNNLPPHFTFDPDTSLDESHPYLPAHRFLLVTEILFVRITLHRPYLLRRLGSDKYLRSRQACFESAMKDYKFRRNFLTTAAIKDVRDPVTSAYREFQAAMISGIYLVLYPKGKDAETMHQVLDAFIEDHDCDQDNTTKRELKIIQFLKSKAQLIAKGSPRLDDASVPLTASPQQMHDRPHNEAQLLLQLSSPRGYGPHQVAGPQFTNGSSPTLQQYPSPPYASAHPAVAHIQRSDSTSQSGSGSPSHEDDGPAQSLLDQWCNVFTGAPTVDGMSGAQNVPWSASGVGDWTGAMAAGVAPAGPGGAAAPADADGLDWNYWESLINQIRSGPVA</sequence>
<dbReference type="SUPFAM" id="SSF57701">
    <property type="entry name" value="Zn2/Cys6 DNA-binding domain"/>
    <property type="match status" value="1"/>
</dbReference>
<dbReference type="CDD" id="cd12148">
    <property type="entry name" value="fungal_TF_MHR"/>
    <property type="match status" value="1"/>
</dbReference>
<feature type="region of interest" description="Disordered" evidence="4">
    <location>
        <begin position="645"/>
        <end position="665"/>
    </location>
</feature>
<feature type="compositionally biased region" description="Polar residues" evidence="4">
    <location>
        <begin position="1"/>
        <end position="14"/>
    </location>
</feature>
<dbReference type="InterPro" id="IPR036864">
    <property type="entry name" value="Zn2-C6_fun-type_DNA-bd_sf"/>
</dbReference>
<dbReference type="PROSITE" id="PS00463">
    <property type="entry name" value="ZN2_CY6_FUNGAL_1"/>
    <property type="match status" value="1"/>
</dbReference>
<dbReference type="GO" id="GO:0003677">
    <property type="term" value="F:DNA binding"/>
    <property type="evidence" value="ECO:0007669"/>
    <property type="project" value="InterPro"/>
</dbReference>
<dbReference type="SMART" id="SM00066">
    <property type="entry name" value="GAL4"/>
    <property type="match status" value="1"/>
</dbReference>
<feature type="region of interest" description="Disordered" evidence="4">
    <location>
        <begin position="679"/>
        <end position="741"/>
    </location>
</feature>
<feature type="region of interest" description="Disordered" evidence="4">
    <location>
        <begin position="1"/>
        <end position="42"/>
    </location>
</feature>
<feature type="region of interest" description="Disordered" evidence="4">
    <location>
        <begin position="104"/>
        <end position="131"/>
    </location>
</feature>
<dbReference type="Gene3D" id="4.10.240.10">
    <property type="entry name" value="Zn(2)-C6 fungal-type DNA-binding domain"/>
    <property type="match status" value="1"/>
</dbReference>
<feature type="domain" description="Zn(2)-C6 fungal-type" evidence="5">
    <location>
        <begin position="47"/>
        <end position="76"/>
    </location>
</feature>
<comment type="subcellular location">
    <subcellularLocation>
        <location evidence="1">Nucleus</location>
    </subcellularLocation>
</comment>
<dbReference type="InterPro" id="IPR007219">
    <property type="entry name" value="XnlR_reg_dom"/>
</dbReference>
<dbReference type="Pfam" id="PF04082">
    <property type="entry name" value="Fungal_trans"/>
    <property type="match status" value="1"/>
</dbReference>
<dbReference type="PANTHER" id="PTHR31001:SF87">
    <property type="entry name" value="COL-21"/>
    <property type="match status" value="1"/>
</dbReference>
<dbReference type="AlphaFoldDB" id="A0A9P3G3A0"/>
<evidence type="ECO:0000256" key="2">
    <source>
        <dbReference type="ARBA" id="ARBA00022723"/>
    </source>
</evidence>
<dbReference type="GO" id="GO:0005634">
    <property type="term" value="C:nucleus"/>
    <property type="evidence" value="ECO:0007669"/>
    <property type="project" value="UniProtKB-SubCell"/>
</dbReference>
<dbReference type="CDD" id="cd00067">
    <property type="entry name" value="GAL4"/>
    <property type="match status" value="1"/>
</dbReference>
<feature type="compositionally biased region" description="Basic and acidic residues" evidence="4">
    <location>
        <begin position="115"/>
        <end position="129"/>
    </location>
</feature>
<dbReference type="EMBL" id="BPQB01000006">
    <property type="protein sequence ID" value="GJE87471.1"/>
    <property type="molecule type" value="Genomic_DNA"/>
</dbReference>
<evidence type="ECO:0000313" key="7">
    <source>
        <dbReference type="Proteomes" id="UP000703269"/>
    </source>
</evidence>
<feature type="compositionally biased region" description="Polar residues" evidence="4">
    <location>
        <begin position="104"/>
        <end position="114"/>
    </location>
</feature>
<evidence type="ECO:0000259" key="5">
    <source>
        <dbReference type="PROSITE" id="PS50048"/>
    </source>
</evidence>
<reference evidence="6 7" key="1">
    <citation type="submission" date="2021-08" db="EMBL/GenBank/DDBJ databases">
        <title>Draft Genome Sequence of Phanerochaete sordida strain YK-624.</title>
        <authorList>
            <person name="Mori T."/>
            <person name="Dohra H."/>
            <person name="Suzuki T."/>
            <person name="Kawagishi H."/>
            <person name="Hirai H."/>
        </authorList>
    </citation>
    <scope>NUCLEOTIDE SEQUENCE [LARGE SCALE GENOMIC DNA]</scope>
    <source>
        <strain evidence="6 7">YK-624</strain>
    </source>
</reference>
<name>A0A9P3G3A0_9APHY</name>
<evidence type="ECO:0000256" key="4">
    <source>
        <dbReference type="SAM" id="MobiDB-lite"/>
    </source>
</evidence>
<dbReference type="Proteomes" id="UP000703269">
    <property type="component" value="Unassembled WGS sequence"/>
</dbReference>
<dbReference type="GO" id="GO:0000981">
    <property type="term" value="F:DNA-binding transcription factor activity, RNA polymerase II-specific"/>
    <property type="evidence" value="ECO:0007669"/>
    <property type="project" value="InterPro"/>
</dbReference>
<evidence type="ECO:0000256" key="3">
    <source>
        <dbReference type="ARBA" id="ARBA00023242"/>
    </source>
</evidence>
<proteinExistence type="predicted"/>
<feature type="compositionally biased region" description="Basic and acidic residues" evidence="4">
    <location>
        <begin position="16"/>
        <end position="27"/>
    </location>
</feature>